<dbReference type="Proteomes" id="UP000636709">
    <property type="component" value="Unassembled WGS sequence"/>
</dbReference>
<name>A0A835KWH8_9POAL</name>
<keyword evidence="3" id="KW-1185">Reference proteome</keyword>
<comment type="caution">
    <text evidence="2">The sequence shown here is derived from an EMBL/GenBank/DDBJ whole genome shotgun (WGS) entry which is preliminary data.</text>
</comment>
<dbReference type="InterPro" id="IPR052088">
    <property type="entry name" value="E3_ubiquitin-ligase_SINA"/>
</dbReference>
<dbReference type="EMBL" id="JACEFO010000121">
    <property type="protein sequence ID" value="KAF8780639.1"/>
    <property type="molecule type" value="Genomic_DNA"/>
</dbReference>
<dbReference type="PANTHER" id="PTHR10315">
    <property type="entry name" value="E3 UBIQUITIN PROTEIN LIGASE SIAH"/>
    <property type="match status" value="1"/>
</dbReference>
<evidence type="ECO:0000313" key="2">
    <source>
        <dbReference type="EMBL" id="KAF8780639.1"/>
    </source>
</evidence>
<accession>A0A835KWH8</accession>
<evidence type="ECO:0000256" key="1">
    <source>
        <dbReference type="SAM" id="MobiDB-lite"/>
    </source>
</evidence>
<sequence>MPLTPVQASPEASQSQNDDVALSPPPSKRSRRPLGITVDRTDVLDCGVCCHPLKPPLFQVPRVPRPDQVRAAVLSPGSRGGIPSASRALTPRMAARTGRRTTRGNATAVNAPTRRCSVGPAVVNTTPAASPPAQQPRSLRTSPRCTAEAADGLSFGVELHDGFNFVLTAVRGNAQHLLLLNVATTVFGRAVSVRLLARNDTKCELELSYSCGKQSLPGFCYQKARFHVACTGTANLSDGLPDPKASFQFFVPKYDDGSDEVSFKVSAKVFIPTKEDKPRTD</sequence>
<feature type="region of interest" description="Disordered" evidence="1">
    <location>
        <begin position="1"/>
        <end position="35"/>
    </location>
</feature>
<organism evidence="2 3">
    <name type="scientific">Digitaria exilis</name>
    <dbReference type="NCBI Taxonomy" id="1010633"/>
    <lineage>
        <taxon>Eukaryota</taxon>
        <taxon>Viridiplantae</taxon>
        <taxon>Streptophyta</taxon>
        <taxon>Embryophyta</taxon>
        <taxon>Tracheophyta</taxon>
        <taxon>Spermatophyta</taxon>
        <taxon>Magnoliopsida</taxon>
        <taxon>Liliopsida</taxon>
        <taxon>Poales</taxon>
        <taxon>Poaceae</taxon>
        <taxon>PACMAD clade</taxon>
        <taxon>Panicoideae</taxon>
        <taxon>Panicodae</taxon>
        <taxon>Paniceae</taxon>
        <taxon>Anthephorinae</taxon>
        <taxon>Digitaria</taxon>
    </lineage>
</organism>
<protein>
    <submittedName>
        <fullName evidence="2">Uncharacterized protein</fullName>
    </submittedName>
</protein>
<proteinExistence type="predicted"/>
<gene>
    <name evidence="2" type="ORF">HU200_001241</name>
</gene>
<dbReference type="AlphaFoldDB" id="A0A835KWH8"/>
<evidence type="ECO:0000313" key="3">
    <source>
        <dbReference type="Proteomes" id="UP000636709"/>
    </source>
</evidence>
<reference evidence="2" key="1">
    <citation type="submission" date="2020-07" db="EMBL/GenBank/DDBJ databases">
        <title>Genome sequence and genetic diversity analysis of an under-domesticated orphan crop, white fonio (Digitaria exilis).</title>
        <authorList>
            <person name="Bennetzen J.L."/>
            <person name="Chen S."/>
            <person name="Ma X."/>
            <person name="Wang X."/>
            <person name="Yssel A.E.J."/>
            <person name="Chaluvadi S.R."/>
            <person name="Johnson M."/>
            <person name="Gangashetty P."/>
            <person name="Hamidou F."/>
            <person name="Sanogo M.D."/>
            <person name="Zwaenepoel A."/>
            <person name="Wallace J."/>
            <person name="Van De Peer Y."/>
            <person name="Van Deynze A."/>
        </authorList>
    </citation>
    <scope>NUCLEOTIDE SEQUENCE</scope>
    <source>
        <tissue evidence="2">Leaves</tissue>
    </source>
</reference>
<feature type="compositionally biased region" description="Polar residues" evidence="1">
    <location>
        <begin position="1"/>
        <end position="18"/>
    </location>
</feature>
<feature type="region of interest" description="Disordered" evidence="1">
    <location>
        <begin position="118"/>
        <end position="142"/>
    </location>
</feature>
<dbReference type="PANTHER" id="PTHR10315:SF83">
    <property type="entry name" value="RING-TYPE E3 UBIQUITIN TRANSFERASE"/>
    <property type="match status" value="1"/>
</dbReference>
<dbReference type="GO" id="GO:0005737">
    <property type="term" value="C:cytoplasm"/>
    <property type="evidence" value="ECO:0007669"/>
    <property type="project" value="TreeGrafter"/>
</dbReference>
<dbReference type="GO" id="GO:0061630">
    <property type="term" value="F:ubiquitin protein ligase activity"/>
    <property type="evidence" value="ECO:0007669"/>
    <property type="project" value="TreeGrafter"/>
</dbReference>